<feature type="domain" description="Single-strand DNA deaminase toxin A-like C-terminal" evidence="4">
    <location>
        <begin position="322"/>
        <end position="383"/>
    </location>
</feature>
<dbReference type="Gene3D" id="1.25.40.20">
    <property type="entry name" value="Ankyrin repeat-containing domain"/>
    <property type="match status" value="1"/>
</dbReference>
<dbReference type="GeneID" id="92035426"/>
<dbReference type="Pfam" id="PF12796">
    <property type="entry name" value="Ank_2"/>
    <property type="match status" value="1"/>
</dbReference>
<dbReference type="Proteomes" id="UP001360953">
    <property type="component" value="Unassembled WGS sequence"/>
</dbReference>
<organism evidence="5 6">
    <name type="scientific">Phyllosticta citribraziliensis</name>
    <dbReference type="NCBI Taxonomy" id="989973"/>
    <lineage>
        <taxon>Eukaryota</taxon>
        <taxon>Fungi</taxon>
        <taxon>Dikarya</taxon>
        <taxon>Ascomycota</taxon>
        <taxon>Pezizomycotina</taxon>
        <taxon>Dothideomycetes</taxon>
        <taxon>Dothideomycetes incertae sedis</taxon>
        <taxon>Botryosphaeriales</taxon>
        <taxon>Phyllostictaceae</taxon>
        <taxon>Phyllosticta</taxon>
    </lineage>
</organism>
<protein>
    <recommendedName>
        <fullName evidence="4">Single-strand DNA deaminase toxin A-like C-terminal domain-containing protein</fullName>
    </recommendedName>
</protein>
<reference evidence="5 6" key="1">
    <citation type="submission" date="2024-04" db="EMBL/GenBank/DDBJ databases">
        <title>Phyllosticta paracitricarpa is synonymous to the EU quarantine fungus P. citricarpa based on phylogenomic analyses.</title>
        <authorList>
            <consortium name="Lawrence Berkeley National Laboratory"/>
            <person name="Van ingen-buijs V.A."/>
            <person name="Van westerhoven A.C."/>
            <person name="Haridas S."/>
            <person name="Skiadas P."/>
            <person name="Martin F."/>
            <person name="Groenewald J.Z."/>
            <person name="Crous P.W."/>
            <person name="Seidl M.F."/>
        </authorList>
    </citation>
    <scope>NUCLEOTIDE SEQUENCE [LARGE SCALE GENOMIC DNA]</scope>
    <source>
        <strain evidence="5 6">CPC 17464</strain>
    </source>
</reference>
<dbReference type="InterPro" id="IPR002110">
    <property type="entry name" value="Ankyrin_rpt"/>
</dbReference>
<feature type="repeat" description="ANK" evidence="3">
    <location>
        <begin position="150"/>
        <end position="182"/>
    </location>
</feature>
<name>A0ABR1LZ49_9PEZI</name>
<dbReference type="PANTHER" id="PTHR24171">
    <property type="entry name" value="ANKYRIN REPEAT DOMAIN-CONTAINING PROTEIN 39-RELATED"/>
    <property type="match status" value="1"/>
</dbReference>
<feature type="repeat" description="ANK" evidence="3">
    <location>
        <begin position="183"/>
        <end position="215"/>
    </location>
</feature>
<dbReference type="InterPro" id="IPR036770">
    <property type="entry name" value="Ankyrin_rpt-contain_sf"/>
</dbReference>
<dbReference type="RefSeq" id="XP_066657276.1">
    <property type="nucleotide sequence ID" value="XM_066802520.1"/>
</dbReference>
<evidence type="ECO:0000256" key="2">
    <source>
        <dbReference type="ARBA" id="ARBA00023043"/>
    </source>
</evidence>
<proteinExistence type="predicted"/>
<comment type="caution">
    <text evidence="5">The sequence shown here is derived from an EMBL/GenBank/DDBJ whole genome shotgun (WGS) entry which is preliminary data.</text>
</comment>
<dbReference type="SMART" id="SM00248">
    <property type="entry name" value="ANK"/>
    <property type="match status" value="2"/>
</dbReference>
<keyword evidence="2 3" id="KW-0040">ANK repeat</keyword>
<dbReference type="InterPro" id="IPR057517">
    <property type="entry name" value="SsdA-like_C"/>
</dbReference>
<evidence type="ECO:0000313" key="5">
    <source>
        <dbReference type="EMBL" id="KAK7540005.1"/>
    </source>
</evidence>
<keyword evidence="1" id="KW-0677">Repeat</keyword>
<evidence type="ECO:0000259" key="4">
    <source>
        <dbReference type="Pfam" id="PF24120"/>
    </source>
</evidence>
<evidence type="ECO:0000256" key="1">
    <source>
        <dbReference type="ARBA" id="ARBA00022737"/>
    </source>
</evidence>
<evidence type="ECO:0000256" key="3">
    <source>
        <dbReference type="PROSITE-ProRule" id="PRU00023"/>
    </source>
</evidence>
<dbReference type="Pfam" id="PF24120">
    <property type="entry name" value="SsdA_C"/>
    <property type="match status" value="1"/>
</dbReference>
<dbReference type="EMBL" id="JBBPEH010000004">
    <property type="protein sequence ID" value="KAK7540005.1"/>
    <property type="molecule type" value="Genomic_DNA"/>
</dbReference>
<evidence type="ECO:0000313" key="6">
    <source>
        <dbReference type="Proteomes" id="UP001360953"/>
    </source>
</evidence>
<accession>A0ABR1LZ49</accession>
<dbReference type="PROSITE" id="PS50297">
    <property type="entry name" value="ANK_REP_REGION"/>
    <property type="match status" value="2"/>
</dbReference>
<keyword evidence="6" id="KW-1185">Reference proteome</keyword>
<dbReference type="SUPFAM" id="SSF48403">
    <property type="entry name" value="Ankyrin repeat"/>
    <property type="match status" value="1"/>
</dbReference>
<dbReference type="PROSITE" id="PS50088">
    <property type="entry name" value="ANK_REPEAT"/>
    <property type="match status" value="2"/>
</dbReference>
<gene>
    <name evidence="5" type="ORF">J3D65DRAFT_657526</name>
</gene>
<sequence>MTSIVPILWWNQRHSYVKCPFCSEIHGLSTPPRGLIECSRGSIGRSRIHLLLDPRFQFQYRLPLSDYEIDKENFRFVALGADPPPPEPSPLASTTQSLERLSVFDTHPIWSRHIDDEARAEVIIGNRRLVALFLLESSEVEVFLNGCDQGGSTALGLAAIEGHYDIVELLLDFGAPINILDYKQRTPLMWASLLGHYSVTQLLVDRGANRGLRDIDGFTAIDLASPSERNEIERNYTPAYKGWTEEASTARKIIVNYLLADAKVLQQALPPCIKETTNWSFERISSLKFKLSQTSETQIHLDNFHQAVGILSRGGNYPPMATKSGWRDGALKANLEEIMPTGRFWRNEAMRIAKDVDFSFLSDRRDETRSGQFHASHVEPKLIAFFISKHVFLRSELQANKGLRDLQQATPQNGMLTRATILKCERFKDAVNATYGLDINLINATVSNPTEPASDSRERRPVIVQVPLRNDYSADGTWQYLETDVRTLLDLMTCSIES</sequence>